<gene>
    <name evidence="3" type="ORF">RB636_15095</name>
</gene>
<proteinExistence type="predicted"/>
<reference evidence="3 4" key="1">
    <citation type="submission" date="2023-08" db="EMBL/GenBank/DDBJ databases">
        <authorList>
            <person name="Sharma P."/>
            <person name="Verma V."/>
            <person name="Mohan M.K."/>
            <person name="Dubey A.K."/>
        </authorList>
    </citation>
    <scope>NUCLEOTIDE SEQUENCE [LARGE SCALE GENOMIC DNA]</scope>
    <source>
        <strain evidence="3 4">ADP4</strain>
    </source>
</reference>
<dbReference type="EMBL" id="JAVFKM010000006">
    <property type="protein sequence ID" value="MEF3114498.1"/>
    <property type="molecule type" value="Genomic_DNA"/>
</dbReference>
<dbReference type="RefSeq" id="WP_331786928.1">
    <property type="nucleotide sequence ID" value="NZ_JAVFKM010000006.1"/>
</dbReference>
<name>A0ABU7WSL5_9ACTN</name>
<dbReference type="PROSITE" id="PS51257">
    <property type="entry name" value="PROKAR_LIPOPROTEIN"/>
    <property type="match status" value="1"/>
</dbReference>
<keyword evidence="4" id="KW-1185">Reference proteome</keyword>
<keyword evidence="2" id="KW-0732">Signal</keyword>
<organism evidence="3 4">
    <name type="scientific">Streptomyces chrestomyceticus</name>
    <dbReference type="NCBI Taxonomy" id="68185"/>
    <lineage>
        <taxon>Bacteria</taxon>
        <taxon>Bacillati</taxon>
        <taxon>Actinomycetota</taxon>
        <taxon>Actinomycetes</taxon>
        <taxon>Kitasatosporales</taxon>
        <taxon>Streptomycetaceae</taxon>
        <taxon>Streptomyces</taxon>
    </lineage>
</organism>
<comment type="caution">
    <text evidence="3">The sequence shown here is derived from an EMBL/GenBank/DDBJ whole genome shotgun (WGS) entry which is preliminary data.</text>
</comment>
<evidence type="ECO:0000313" key="4">
    <source>
        <dbReference type="Proteomes" id="UP001348265"/>
    </source>
</evidence>
<evidence type="ECO:0008006" key="5">
    <source>
        <dbReference type="Google" id="ProtNLM"/>
    </source>
</evidence>
<sequence>MNRRITTAVLTVAIAAASLTACGNDDSSTNSKKAQPTAAPSAPAAPQKPLAEAEAKVGIPPKPDAATQTKYIAALNAISPAIVGGKEDRAVSRGRDTCGTVHAFPSDRAKQVNLTKQRFSGSHQVTTPEAEKILATVTAHLCPKG</sequence>
<dbReference type="Proteomes" id="UP001348265">
    <property type="component" value="Unassembled WGS sequence"/>
</dbReference>
<protein>
    <recommendedName>
        <fullName evidence="5">DUF732 domain-containing protein</fullName>
    </recommendedName>
</protein>
<evidence type="ECO:0000313" key="3">
    <source>
        <dbReference type="EMBL" id="MEF3114498.1"/>
    </source>
</evidence>
<feature type="region of interest" description="Disordered" evidence="1">
    <location>
        <begin position="22"/>
        <end position="62"/>
    </location>
</feature>
<evidence type="ECO:0000256" key="1">
    <source>
        <dbReference type="SAM" id="MobiDB-lite"/>
    </source>
</evidence>
<evidence type="ECO:0000256" key="2">
    <source>
        <dbReference type="SAM" id="SignalP"/>
    </source>
</evidence>
<feature type="chain" id="PRO_5045922860" description="DUF732 domain-containing protein" evidence="2">
    <location>
        <begin position="24"/>
        <end position="145"/>
    </location>
</feature>
<accession>A0ABU7WSL5</accession>
<feature type="compositionally biased region" description="Low complexity" evidence="1">
    <location>
        <begin position="31"/>
        <end position="49"/>
    </location>
</feature>
<feature type="signal peptide" evidence="2">
    <location>
        <begin position="1"/>
        <end position="23"/>
    </location>
</feature>